<dbReference type="EMBL" id="CP121671">
    <property type="protein sequence ID" value="WFT74315.1"/>
    <property type="molecule type" value="Genomic_DNA"/>
</dbReference>
<name>A0ABY8J0M8_9BACI</name>
<dbReference type="SUPFAM" id="SSF53850">
    <property type="entry name" value="Periplasmic binding protein-like II"/>
    <property type="match status" value="1"/>
</dbReference>
<dbReference type="InterPro" id="IPR006059">
    <property type="entry name" value="SBP"/>
</dbReference>
<dbReference type="PANTHER" id="PTHR43649">
    <property type="entry name" value="ARABINOSE-BINDING PROTEIN-RELATED"/>
    <property type="match status" value="1"/>
</dbReference>
<keyword evidence="3" id="KW-1185">Reference proteome</keyword>
<evidence type="ECO:0000313" key="2">
    <source>
        <dbReference type="EMBL" id="WFT74315.1"/>
    </source>
</evidence>
<feature type="chain" id="PRO_5046526858" evidence="1">
    <location>
        <begin position="31"/>
        <end position="460"/>
    </location>
</feature>
<evidence type="ECO:0000313" key="3">
    <source>
        <dbReference type="Proteomes" id="UP001221597"/>
    </source>
</evidence>
<protein>
    <submittedName>
        <fullName evidence="2">Extracellular solute-binding protein</fullName>
    </submittedName>
</protein>
<dbReference type="Proteomes" id="UP001221597">
    <property type="component" value="Chromosome"/>
</dbReference>
<sequence length="460" mass="51207">MRLKYAKKLTGLSIILICFLLMTACSDEGASGTSEGNSKDDLTITFRSGGGTNEGLVDWLNKNIIPQFNEKYPDVNVNLSPLEVSEGDYFAKVSLLLQSENTAPDIVTEDTFILNSDANAGYLEPITDRVKEWDEWGSFTENVKAGVIAEDGEIYGVPYNTDSRGLWYNKELLKEAGVSVPWKPKNWEDIISAATAVKENLPKDVVPLWMNSGKATGEATSMQTFEMLLYGTGDPLYNKDTKKWIVESDGLLSSFKFIDTIYEKDLGPELSKVLNGQASTIAYQQLMPKGKLAIGLDGIWQTGTWREGGPTPWPESSEVLGFAPMPTQNGQEPGTTSMSGGWAFSIPSKSNNKDLAWEFIKMASTKENNLKLQLKDRNLTPREDVAKEEKYQEMDFFEQASSFLENTHFRPAVDKYPNVSTVIQTLVERVVTDTITPEQAVEQYKKEVTSIVGKDKVTER</sequence>
<dbReference type="Pfam" id="PF01547">
    <property type="entry name" value="SBP_bac_1"/>
    <property type="match status" value="1"/>
</dbReference>
<proteinExistence type="predicted"/>
<dbReference type="PANTHER" id="PTHR43649:SF14">
    <property type="entry name" value="BLR3389 PROTEIN"/>
    <property type="match status" value="1"/>
</dbReference>
<dbReference type="Gene3D" id="3.40.190.10">
    <property type="entry name" value="Periplasmic binding protein-like II"/>
    <property type="match status" value="2"/>
</dbReference>
<gene>
    <name evidence="2" type="ORF">P9989_18445</name>
</gene>
<evidence type="ECO:0000256" key="1">
    <source>
        <dbReference type="SAM" id="SignalP"/>
    </source>
</evidence>
<reference evidence="2 3" key="1">
    <citation type="submission" date="2023-04" db="EMBL/GenBank/DDBJ databases">
        <title>Genome sequence of Halobacillus naozhouensis KACC 21980.</title>
        <authorList>
            <person name="Kim S."/>
            <person name="Heo J."/>
            <person name="Kwon S.-W."/>
        </authorList>
    </citation>
    <scope>NUCLEOTIDE SEQUENCE [LARGE SCALE GENOMIC DNA]</scope>
    <source>
        <strain evidence="2 3">KCTC 13234</strain>
    </source>
</reference>
<dbReference type="PROSITE" id="PS51257">
    <property type="entry name" value="PROKAR_LIPOPROTEIN"/>
    <property type="match status" value="1"/>
</dbReference>
<dbReference type="InterPro" id="IPR050490">
    <property type="entry name" value="Bact_solute-bd_prot1"/>
</dbReference>
<feature type="signal peptide" evidence="1">
    <location>
        <begin position="1"/>
        <end position="30"/>
    </location>
</feature>
<keyword evidence="1" id="KW-0732">Signal</keyword>
<dbReference type="RefSeq" id="WP_283076314.1">
    <property type="nucleotide sequence ID" value="NZ_CP121671.1"/>
</dbReference>
<accession>A0ABY8J0M8</accession>
<organism evidence="2 3">
    <name type="scientific">Halobacillus naozhouensis</name>
    <dbReference type="NCBI Taxonomy" id="554880"/>
    <lineage>
        <taxon>Bacteria</taxon>
        <taxon>Bacillati</taxon>
        <taxon>Bacillota</taxon>
        <taxon>Bacilli</taxon>
        <taxon>Bacillales</taxon>
        <taxon>Bacillaceae</taxon>
        <taxon>Halobacillus</taxon>
    </lineage>
</organism>